<dbReference type="Gene3D" id="1.10.10.60">
    <property type="entry name" value="Homeodomain-like"/>
    <property type="match status" value="2"/>
</dbReference>
<protein>
    <submittedName>
        <fullName evidence="5">AraC family transcriptional regulator</fullName>
    </submittedName>
</protein>
<name>A0ABS9V4W8_9BACT</name>
<evidence type="ECO:0000256" key="2">
    <source>
        <dbReference type="ARBA" id="ARBA00023125"/>
    </source>
</evidence>
<dbReference type="PANTHER" id="PTHR43280">
    <property type="entry name" value="ARAC-FAMILY TRANSCRIPTIONAL REGULATOR"/>
    <property type="match status" value="1"/>
</dbReference>
<dbReference type="Gene3D" id="2.60.120.10">
    <property type="entry name" value="Jelly Rolls"/>
    <property type="match status" value="1"/>
</dbReference>
<dbReference type="InterPro" id="IPR018060">
    <property type="entry name" value="HTH_AraC"/>
</dbReference>
<dbReference type="InterPro" id="IPR013096">
    <property type="entry name" value="Cupin_2"/>
</dbReference>
<evidence type="ECO:0000313" key="6">
    <source>
        <dbReference type="Proteomes" id="UP001165489"/>
    </source>
</evidence>
<sequence length="293" mass="34182">MAKKIISFQIPKSNKEFVRFQIDSGKHFYEKLHQHPQWQLTLIIEGKGQLMVGDYLGRFGPGDMFLFTSNMPHVFRSDPSYFEESNEKLSIGYTLFFDFEVLGPSMLELDELNELGHWVSHVRGSYMISNETKETLQEEMLHFEDVKGLEKLLQALRVLKLLKDSSNLKTLNKYFSERDYTESEGKRMGNIMNYILTKSHKVIQLGDMADMAHLSKEAFCRFFKDRTGKTFTAFLSQVRIHHASQLLIESDLSIAEVAYQSGFQNLSYFNRVFKRIQGESPKDYRLRRLGSIR</sequence>
<dbReference type="PRINTS" id="PR00032">
    <property type="entry name" value="HTHARAC"/>
</dbReference>
<dbReference type="InterPro" id="IPR018062">
    <property type="entry name" value="HTH_AraC-typ_CS"/>
</dbReference>
<dbReference type="PROSITE" id="PS01124">
    <property type="entry name" value="HTH_ARAC_FAMILY_2"/>
    <property type="match status" value="1"/>
</dbReference>
<dbReference type="Proteomes" id="UP001165489">
    <property type="component" value="Unassembled WGS sequence"/>
</dbReference>
<organism evidence="5 6">
    <name type="scientific">Belliella filtrata</name>
    <dbReference type="NCBI Taxonomy" id="2923435"/>
    <lineage>
        <taxon>Bacteria</taxon>
        <taxon>Pseudomonadati</taxon>
        <taxon>Bacteroidota</taxon>
        <taxon>Cytophagia</taxon>
        <taxon>Cytophagales</taxon>
        <taxon>Cyclobacteriaceae</taxon>
        <taxon>Belliella</taxon>
    </lineage>
</organism>
<accession>A0ABS9V4W8</accession>
<comment type="caution">
    <text evidence="5">The sequence shown here is derived from an EMBL/GenBank/DDBJ whole genome shotgun (WGS) entry which is preliminary data.</text>
</comment>
<dbReference type="SUPFAM" id="SSF46689">
    <property type="entry name" value="Homeodomain-like"/>
    <property type="match status" value="2"/>
</dbReference>
<dbReference type="InterPro" id="IPR020449">
    <property type="entry name" value="Tscrpt_reg_AraC-type_HTH"/>
</dbReference>
<dbReference type="RefSeq" id="WP_241349883.1">
    <property type="nucleotide sequence ID" value="NZ_JAKZGP010000078.1"/>
</dbReference>
<keyword evidence="1" id="KW-0805">Transcription regulation</keyword>
<keyword evidence="6" id="KW-1185">Reference proteome</keyword>
<dbReference type="InterPro" id="IPR014710">
    <property type="entry name" value="RmlC-like_jellyroll"/>
</dbReference>
<dbReference type="SMART" id="SM00342">
    <property type="entry name" value="HTH_ARAC"/>
    <property type="match status" value="1"/>
</dbReference>
<feature type="domain" description="HTH araC/xylS-type" evidence="4">
    <location>
        <begin position="189"/>
        <end position="287"/>
    </location>
</feature>
<evidence type="ECO:0000259" key="4">
    <source>
        <dbReference type="PROSITE" id="PS01124"/>
    </source>
</evidence>
<dbReference type="Pfam" id="PF12833">
    <property type="entry name" value="HTH_18"/>
    <property type="match status" value="1"/>
</dbReference>
<evidence type="ECO:0000256" key="1">
    <source>
        <dbReference type="ARBA" id="ARBA00023015"/>
    </source>
</evidence>
<dbReference type="PROSITE" id="PS00041">
    <property type="entry name" value="HTH_ARAC_FAMILY_1"/>
    <property type="match status" value="1"/>
</dbReference>
<keyword evidence="2" id="KW-0238">DNA-binding</keyword>
<evidence type="ECO:0000313" key="5">
    <source>
        <dbReference type="EMBL" id="MCH7411461.1"/>
    </source>
</evidence>
<dbReference type="Pfam" id="PF07883">
    <property type="entry name" value="Cupin_2"/>
    <property type="match status" value="1"/>
</dbReference>
<keyword evidence="3" id="KW-0804">Transcription</keyword>
<reference evidence="5" key="1">
    <citation type="submission" date="2022-03" db="EMBL/GenBank/DDBJ databases">
        <title>De novo assembled genomes of Belliella spp. (Cyclobacteriaceae) strains.</title>
        <authorList>
            <person name="Szabo A."/>
            <person name="Korponai K."/>
            <person name="Felfoldi T."/>
        </authorList>
    </citation>
    <scope>NUCLEOTIDE SEQUENCE</scope>
    <source>
        <strain evidence="5">DSM 111904</strain>
    </source>
</reference>
<proteinExistence type="predicted"/>
<gene>
    <name evidence="5" type="ORF">MM239_18880</name>
</gene>
<dbReference type="EMBL" id="JAKZGP010000078">
    <property type="protein sequence ID" value="MCH7411461.1"/>
    <property type="molecule type" value="Genomic_DNA"/>
</dbReference>
<dbReference type="SUPFAM" id="SSF51182">
    <property type="entry name" value="RmlC-like cupins"/>
    <property type="match status" value="1"/>
</dbReference>
<dbReference type="InterPro" id="IPR009057">
    <property type="entry name" value="Homeodomain-like_sf"/>
</dbReference>
<evidence type="ECO:0000256" key="3">
    <source>
        <dbReference type="ARBA" id="ARBA00023163"/>
    </source>
</evidence>
<dbReference type="InterPro" id="IPR011051">
    <property type="entry name" value="RmlC_Cupin_sf"/>
</dbReference>
<dbReference type="PANTHER" id="PTHR43280:SF27">
    <property type="entry name" value="TRANSCRIPTIONAL REGULATOR MTLR"/>
    <property type="match status" value="1"/>
</dbReference>